<reference evidence="12 13" key="1">
    <citation type="submission" date="2013-09" db="EMBL/GenBank/DDBJ databases">
        <title>Corchorus capsularis genome sequencing.</title>
        <authorList>
            <person name="Alam M."/>
            <person name="Haque M.S."/>
            <person name="Islam M.S."/>
            <person name="Emdad E.M."/>
            <person name="Islam M.M."/>
            <person name="Ahmed B."/>
            <person name="Halim A."/>
            <person name="Hossen Q.M.M."/>
            <person name="Hossain M.Z."/>
            <person name="Ahmed R."/>
            <person name="Khan M.M."/>
            <person name="Islam R."/>
            <person name="Rashid M.M."/>
            <person name="Khan S.A."/>
            <person name="Rahman M.S."/>
            <person name="Alam M."/>
        </authorList>
    </citation>
    <scope>NUCLEOTIDE SEQUENCE [LARGE SCALE GENOMIC DNA]</scope>
    <source>
        <strain evidence="13">cv. CVL-1</strain>
        <tissue evidence="12">Whole seedling</tissue>
    </source>
</reference>
<dbReference type="GO" id="GO:0034605">
    <property type="term" value="P:cellular response to heat"/>
    <property type="evidence" value="ECO:0007669"/>
    <property type="project" value="TreeGrafter"/>
</dbReference>
<dbReference type="Pfam" id="PF00447">
    <property type="entry name" value="HSF_DNA-bind"/>
    <property type="match status" value="1"/>
</dbReference>
<keyword evidence="9" id="KW-0175">Coiled coil</keyword>
<keyword evidence="4 12" id="KW-0346">Stress response</keyword>
<evidence type="ECO:0000313" key="12">
    <source>
        <dbReference type="EMBL" id="OMO76178.1"/>
    </source>
</evidence>
<dbReference type="Gene3D" id="1.10.10.10">
    <property type="entry name" value="Winged helix-like DNA-binding domain superfamily/Winged helix DNA-binding domain"/>
    <property type="match status" value="1"/>
</dbReference>
<evidence type="ECO:0000313" key="13">
    <source>
        <dbReference type="Proteomes" id="UP000188268"/>
    </source>
</evidence>
<evidence type="ECO:0000256" key="7">
    <source>
        <dbReference type="ARBA" id="ARBA00023242"/>
    </source>
</evidence>
<keyword evidence="3" id="KW-0805">Transcription regulation</keyword>
<evidence type="ECO:0000256" key="5">
    <source>
        <dbReference type="ARBA" id="ARBA00023125"/>
    </source>
</evidence>
<proteinExistence type="inferred from homology"/>
<dbReference type="Gramene" id="OMO76178">
    <property type="protein sequence ID" value="OMO76178"/>
    <property type="gene ID" value="CCACVL1_15884"/>
</dbReference>
<dbReference type="PANTHER" id="PTHR10015:SF161">
    <property type="entry name" value="HEAT STRESS TRANSCRIPTION FACTOR A-4A"/>
    <property type="match status" value="1"/>
</dbReference>
<comment type="similarity">
    <text evidence="8">Belongs to the HSF family. Class A subfamily.</text>
</comment>
<dbReference type="EMBL" id="AWWV01010898">
    <property type="protein sequence ID" value="OMO76178.1"/>
    <property type="molecule type" value="Genomic_DNA"/>
</dbReference>
<accession>A0A1R3I0R7</accession>
<evidence type="ECO:0000259" key="11">
    <source>
        <dbReference type="PROSITE" id="PS00434"/>
    </source>
</evidence>
<dbReference type="GO" id="GO:0000978">
    <property type="term" value="F:RNA polymerase II cis-regulatory region sequence-specific DNA binding"/>
    <property type="evidence" value="ECO:0007669"/>
    <property type="project" value="TreeGrafter"/>
</dbReference>
<dbReference type="GO" id="GO:0006357">
    <property type="term" value="P:regulation of transcription by RNA polymerase II"/>
    <property type="evidence" value="ECO:0007669"/>
    <property type="project" value="TreeGrafter"/>
</dbReference>
<dbReference type="GO" id="GO:0003700">
    <property type="term" value="F:DNA-binding transcription factor activity"/>
    <property type="evidence" value="ECO:0007669"/>
    <property type="project" value="InterPro"/>
</dbReference>
<dbReference type="PRINTS" id="PR00056">
    <property type="entry name" value="HSFDOMAIN"/>
</dbReference>
<organism evidence="12 13">
    <name type="scientific">Corchorus capsularis</name>
    <name type="common">Jute</name>
    <dbReference type="NCBI Taxonomy" id="210143"/>
    <lineage>
        <taxon>Eukaryota</taxon>
        <taxon>Viridiplantae</taxon>
        <taxon>Streptophyta</taxon>
        <taxon>Embryophyta</taxon>
        <taxon>Tracheophyta</taxon>
        <taxon>Spermatophyta</taxon>
        <taxon>Magnoliopsida</taxon>
        <taxon>eudicotyledons</taxon>
        <taxon>Gunneridae</taxon>
        <taxon>Pentapetalae</taxon>
        <taxon>rosids</taxon>
        <taxon>malvids</taxon>
        <taxon>Malvales</taxon>
        <taxon>Malvaceae</taxon>
        <taxon>Grewioideae</taxon>
        <taxon>Apeibeae</taxon>
        <taxon>Corchorus</taxon>
    </lineage>
</organism>
<keyword evidence="6" id="KW-0804">Transcription</keyword>
<keyword evidence="2" id="KW-0597">Phosphoprotein</keyword>
<keyword evidence="13" id="KW-1185">Reference proteome</keyword>
<dbReference type="AlphaFoldDB" id="A0A1R3I0R7"/>
<dbReference type="Proteomes" id="UP000188268">
    <property type="component" value="Unassembled WGS sequence"/>
</dbReference>
<dbReference type="PROSITE" id="PS00434">
    <property type="entry name" value="HSF_DOMAIN"/>
    <property type="match status" value="1"/>
</dbReference>
<evidence type="ECO:0000256" key="4">
    <source>
        <dbReference type="ARBA" id="ARBA00023016"/>
    </source>
</evidence>
<dbReference type="SMART" id="SM00415">
    <property type="entry name" value="HSF"/>
    <property type="match status" value="1"/>
</dbReference>
<keyword evidence="7" id="KW-0539">Nucleus</keyword>
<evidence type="ECO:0000256" key="6">
    <source>
        <dbReference type="ARBA" id="ARBA00023163"/>
    </source>
</evidence>
<sequence length="404" mass="45998">MDDAQASSSSLPPFLTKTYEMVDDPSSDSVVSWSASNKSFIVWNPPEFARDLLPRFFKHNNFSSFIRQLNTYGFRKIDPEQWEFANEDFIRGQPHLLKNIHRRKPVHSHSMPNLLGQGASPLTETERQNIKDDIERLKQEKESLLLELKRHEQERQGFEMQMRLLRERLQNMERRQRTMVSSVARVLQQPGLAINLTPHLEANERKRRLPRIAYLYGEAVIDDNQTGSSQSARENADGTSLSNMESFDQLESSMVFWENLVLDFGETNIRLNSNLELDESTSCAESPAISCIQLNDVRPKSPGIDMNSEPTTVVASEQVAAKDQAVGTTVPAPAAAGVNDVFWEQFLTENPGATDTHEVQSERKDSDARKSESKHGDHGRFWWNMKNVNNLSEQMGHLTPAERT</sequence>
<dbReference type="GO" id="GO:0005634">
    <property type="term" value="C:nucleus"/>
    <property type="evidence" value="ECO:0007669"/>
    <property type="project" value="UniProtKB-SubCell"/>
</dbReference>
<feature type="coiled-coil region" evidence="9">
    <location>
        <begin position="127"/>
        <end position="175"/>
    </location>
</feature>
<feature type="region of interest" description="Disordered" evidence="10">
    <location>
        <begin position="349"/>
        <end position="380"/>
    </location>
</feature>
<gene>
    <name evidence="12" type="ORF">CCACVL1_15884</name>
</gene>
<comment type="subcellular location">
    <subcellularLocation>
        <location evidence="1">Nucleus</location>
    </subcellularLocation>
</comment>
<evidence type="ECO:0000256" key="8">
    <source>
        <dbReference type="ARBA" id="ARBA00061350"/>
    </source>
</evidence>
<dbReference type="InterPro" id="IPR036390">
    <property type="entry name" value="WH_DNA-bd_sf"/>
</dbReference>
<dbReference type="SUPFAM" id="SSF46785">
    <property type="entry name" value="Winged helix' DNA-binding domain"/>
    <property type="match status" value="1"/>
</dbReference>
<protein>
    <submittedName>
        <fullName evidence="12">Heat shock factor (HSF)-type, DNA-binding protein</fullName>
    </submittedName>
</protein>
<evidence type="ECO:0000256" key="1">
    <source>
        <dbReference type="ARBA" id="ARBA00004123"/>
    </source>
</evidence>
<comment type="caution">
    <text evidence="12">The sequence shown here is derived from an EMBL/GenBank/DDBJ whole genome shotgun (WGS) entry which is preliminary data.</text>
</comment>
<dbReference type="PANTHER" id="PTHR10015">
    <property type="entry name" value="HEAT SHOCK TRANSCRIPTION FACTOR"/>
    <property type="match status" value="1"/>
</dbReference>
<dbReference type="OrthoDB" id="60033at2759"/>
<evidence type="ECO:0000256" key="10">
    <source>
        <dbReference type="SAM" id="MobiDB-lite"/>
    </source>
</evidence>
<dbReference type="OMA" id="PQLEMNE"/>
<keyword evidence="5 12" id="KW-0238">DNA-binding</keyword>
<name>A0A1R3I0R7_COCAP</name>
<evidence type="ECO:0000256" key="2">
    <source>
        <dbReference type="ARBA" id="ARBA00022553"/>
    </source>
</evidence>
<dbReference type="STRING" id="210143.A0A1R3I0R7"/>
<dbReference type="InterPro" id="IPR000232">
    <property type="entry name" value="HSF_DNA-bd"/>
</dbReference>
<evidence type="ECO:0000256" key="9">
    <source>
        <dbReference type="SAM" id="Coils"/>
    </source>
</evidence>
<evidence type="ECO:0000256" key="3">
    <source>
        <dbReference type="ARBA" id="ARBA00023015"/>
    </source>
</evidence>
<feature type="domain" description="HSF-type DNA-binding" evidence="11">
    <location>
        <begin position="53"/>
        <end position="77"/>
    </location>
</feature>
<dbReference type="FunFam" id="1.10.10.10:FF:000057">
    <property type="entry name" value="Heat shock transcription factor 1"/>
    <property type="match status" value="1"/>
</dbReference>
<feature type="compositionally biased region" description="Basic and acidic residues" evidence="10">
    <location>
        <begin position="355"/>
        <end position="380"/>
    </location>
</feature>
<dbReference type="InterPro" id="IPR036388">
    <property type="entry name" value="WH-like_DNA-bd_sf"/>
</dbReference>